<reference evidence="2" key="1">
    <citation type="journal article" date="2020" name="Stud. Mycol.">
        <title>101 Dothideomycetes genomes: a test case for predicting lifestyles and emergence of pathogens.</title>
        <authorList>
            <person name="Haridas S."/>
            <person name="Albert R."/>
            <person name="Binder M."/>
            <person name="Bloem J."/>
            <person name="Labutti K."/>
            <person name="Salamov A."/>
            <person name="Andreopoulos B."/>
            <person name="Baker S."/>
            <person name="Barry K."/>
            <person name="Bills G."/>
            <person name="Bluhm B."/>
            <person name="Cannon C."/>
            <person name="Castanera R."/>
            <person name="Culley D."/>
            <person name="Daum C."/>
            <person name="Ezra D."/>
            <person name="Gonzalez J."/>
            <person name="Henrissat B."/>
            <person name="Kuo A."/>
            <person name="Liang C."/>
            <person name="Lipzen A."/>
            <person name="Lutzoni F."/>
            <person name="Magnuson J."/>
            <person name="Mondo S."/>
            <person name="Nolan M."/>
            <person name="Ohm R."/>
            <person name="Pangilinan J."/>
            <person name="Park H.-J."/>
            <person name="Ramirez L."/>
            <person name="Alfaro M."/>
            <person name="Sun H."/>
            <person name="Tritt A."/>
            <person name="Yoshinaga Y."/>
            <person name="Zwiers L.-H."/>
            <person name="Turgeon B."/>
            <person name="Goodwin S."/>
            <person name="Spatafora J."/>
            <person name="Crous P."/>
            <person name="Grigoriev I."/>
        </authorList>
    </citation>
    <scope>NUCLEOTIDE SEQUENCE</scope>
    <source>
        <strain evidence="2">CBS 101060</strain>
    </source>
</reference>
<comment type="caution">
    <text evidence="2">The sequence shown here is derived from an EMBL/GenBank/DDBJ whole genome shotgun (WGS) entry which is preliminary data.</text>
</comment>
<name>A0A9P4VK61_9PEZI</name>
<keyword evidence="3" id="KW-1185">Reference proteome</keyword>
<dbReference type="OrthoDB" id="4364638at2759"/>
<accession>A0A9P4VK61</accession>
<evidence type="ECO:0000256" key="1">
    <source>
        <dbReference type="SAM" id="MobiDB-lite"/>
    </source>
</evidence>
<feature type="region of interest" description="Disordered" evidence="1">
    <location>
        <begin position="96"/>
        <end position="119"/>
    </location>
</feature>
<evidence type="ECO:0000313" key="3">
    <source>
        <dbReference type="Proteomes" id="UP000799429"/>
    </source>
</evidence>
<gene>
    <name evidence="2" type="ORF">M501DRAFT_1021044</name>
</gene>
<dbReference type="Proteomes" id="UP000799429">
    <property type="component" value="Unassembled WGS sequence"/>
</dbReference>
<evidence type="ECO:0000313" key="2">
    <source>
        <dbReference type="EMBL" id="KAF2834133.1"/>
    </source>
</evidence>
<organism evidence="2 3">
    <name type="scientific">Patellaria atrata CBS 101060</name>
    <dbReference type="NCBI Taxonomy" id="1346257"/>
    <lineage>
        <taxon>Eukaryota</taxon>
        <taxon>Fungi</taxon>
        <taxon>Dikarya</taxon>
        <taxon>Ascomycota</taxon>
        <taxon>Pezizomycotina</taxon>
        <taxon>Dothideomycetes</taxon>
        <taxon>Dothideomycetes incertae sedis</taxon>
        <taxon>Patellariales</taxon>
        <taxon>Patellariaceae</taxon>
        <taxon>Patellaria</taxon>
    </lineage>
</organism>
<sequence length="200" mass="23369">MVTDTGHNDILIGKEWFSKTGGLPDCRHHRIVWPEWATAVEDQQRDIVIPKSELRTQTDPQHQFDMERRDKAIDERERNRQKALNVGSDLRKMKLELSDLTERETPELSKKPKPKPSKRVNVTGIYMNICLVSGENYLRNVKHRLTEDEDPLDEDEDAHRAMIYEKLPKEYHHLAHVFSKSASDKLPPFREGVDHDIVLD</sequence>
<feature type="compositionally biased region" description="Basic and acidic residues" evidence="1">
    <location>
        <begin position="96"/>
        <end position="110"/>
    </location>
</feature>
<proteinExistence type="predicted"/>
<dbReference type="AlphaFoldDB" id="A0A9P4VK61"/>
<dbReference type="EMBL" id="MU006131">
    <property type="protein sequence ID" value="KAF2834133.1"/>
    <property type="molecule type" value="Genomic_DNA"/>
</dbReference>
<protein>
    <submittedName>
        <fullName evidence="2">Uncharacterized protein</fullName>
    </submittedName>
</protein>